<dbReference type="Proteomes" id="UP001278500">
    <property type="component" value="Unassembled WGS sequence"/>
</dbReference>
<dbReference type="EMBL" id="JAUEPP010000010">
    <property type="protein sequence ID" value="KAK3334697.1"/>
    <property type="molecule type" value="Genomic_DNA"/>
</dbReference>
<dbReference type="GeneID" id="87867135"/>
<organism evidence="3 4">
    <name type="scientific">Neurospora tetraspora</name>
    <dbReference type="NCBI Taxonomy" id="94610"/>
    <lineage>
        <taxon>Eukaryota</taxon>
        <taxon>Fungi</taxon>
        <taxon>Dikarya</taxon>
        <taxon>Ascomycota</taxon>
        <taxon>Pezizomycotina</taxon>
        <taxon>Sordariomycetes</taxon>
        <taxon>Sordariomycetidae</taxon>
        <taxon>Sordariales</taxon>
        <taxon>Sordariaceae</taxon>
        <taxon>Neurospora</taxon>
    </lineage>
</organism>
<reference evidence="3" key="2">
    <citation type="submission" date="2023-06" db="EMBL/GenBank/DDBJ databases">
        <authorList>
            <consortium name="Lawrence Berkeley National Laboratory"/>
            <person name="Haridas S."/>
            <person name="Hensen N."/>
            <person name="Bonometti L."/>
            <person name="Westerberg I."/>
            <person name="Brannstrom I.O."/>
            <person name="Guillou S."/>
            <person name="Cros-Aarteil S."/>
            <person name="Calhoun S."/>
            <person name="Kuo A."/>
            <person name="Mondo S."/>
            <person name="Pangilinan J."/>
            <person name="Riley R."/>
            <person name="Labutti K."/>
            <person name="Andreopoulos B."/>
            <person name="Lipzen A."/>
            <person name="Chen C."/>
            <person name="Yanf M."/>
            <person name="Daum C."/>
            <person name="Ng V."/>
            <person name="Clum A."/>
            <person name="Steindorff A."/>
            <person name="Ohm R."/>
            <person name="Martin F."/>
            <person name="Silar P."/>
            <person name="Natvig D."/>
            <person name="Lalanne C."/>
            <person name="Gautier V."/>
            <person name="Ament-Velasquez S.L."/>
            <person name="Kruys A."/>
            <person name="Hutchinson M.I."/>
            <person name="Powell A.J."/>
            <person name="Barry K."/>
            <person name="Miller A.N."/>
            <person name="Grigoriev I.V."/>
            <person name="Debuchy R."/>
            <person name="Gladieux P."/>
            <person name="Thoren M.H."/>
            <person name="Johannesson H."/>
        </authorList>
    </citation>
    <scope>NUCLEOTIDE SEQUENCE</scope>
    <source>
        <strain evidence="3">CBS 560.94</strain>
    </source>
</reference>
<keyword evidence="2" id="KW-0472">Membrane</keyword>
<evidence type="ECO:0000313" key="4">
    <source>
        <dbReference type="Proteomes" id="UP001278500"/>
    </source>
</evidence>
<sequence length="133" mass="14652">MQEALTKVNPVSRDTAVEEGNSEVRPQLLQSSMERSQTSRRTRTGVTDILRSDIGTFIVGVVLGVIVRLLFGLLHGIMPSRARPSAADRQTVPLDVMSLLSNSLLNQAKATKAEEICRAKDAVFHHTAWTRVE</sequence>
<dbReference type="AlphaFoldDB" id="A0AAE0MJF1"/>
<feature type="transmembrane region" description="Helical" evidence="2">
    <location>
        <begin position="54"/>
        <end position="74"/>
    </location>
</feature>
<name>A0AAE0MJF1_9PEZI</name>
<comment type="caution">
    <text evidence="3">The sequence shown here is derived from an EMBL/GenBank/DDBJ whole genome shotgun (WGS) entry which is preliminary data.</text>
</comment>
<evidence type="ECO:0000256" key="2">
    <source>
        <dbReference type="SAM" id="Phobius"/>
    </source>
</evidence>
<dbReference type="RefSeq" id="XP_062676863.1">
    <property type="nucleotide sequence ID" value="XM_062829981.1"/>
</dbReference>
<evidence type="ECO:0000313" key="3">
    <source>
        <dbReference type="EMBL" id="KAK3334697.1"/>
    </source>
</evidence>
<evidence type="ECO:0000256" key="1">
    <source>
        <dbReference type="SAM" id="MobiDB-lite"/>
    </source>
</evidence>
<accession>A0AAE0MJF1</accession>
<keyword evidence="2" id="KW-1133">Transmembrane helix</keyword>
<protein>
    <submittedName>
        <fullName evidence="3">Uncharacterized protein</fullName>
    </submittedName>
</protein>
<gene>
    <name evidence="3" type="ORF">B0H65DRAFT_553625</name>
</gene>
<keyword evidence="2" id="KW-0812">Transmembrane</keyword>
<reference evidence="3" key="1">
    <citation type="journal article" date="2023" name="Mol. Phylogenet. Evol.">
        <title>Genome-scale phylogeny and comparative genomics of the fungal order Sordariales.</title>
        <authorList>
            <person name="Hensen N."/>
            <person name="Bonometti L."/>
            <person name="Westerberg I."/>
            <person name="Brannstrom I.O."/>
            <person name="Guillou S."/>
            <person name="Cros-Aarteil S."/>
            <person name="Calhoun S."/>
            <person name="Haridas S."/>
            <person name="Kuo A."/>
            <person name="Mondo S."/>
            <person name="Pangilinan J."/>
            <person name="Riley R."/>
            <person name="LaButti K."/>
            <person name="Andreopoulos B."/>
            <person name="Lipzen A."/>
            <person name="Chen C."/>
            <person name="Yan M."/>
            <person name="Daum C."/>
            <person name="Ng V."/>
            <person name="Clum A."/>
            <person name="Steindorff A."/>
            <person name="Ohm R.A."/>
            <person name="Martin F."/>
            <person name="Silar P."/>
            <person name="Natvig D.O."/>
            <person name="Lalanne C."/>
            <person name="Gautier V."/>
            <person name="Ament-Velasquez S.L."/>
            <person name="Kruys A."/>
            <person name="Hutchinson M.I."/>
            <person name="Powell A.J."/>
            <person name="Barry K."/>
            <person name="Miller A.N."/>
            <person name="Grigoriev I.V."/>
            <person name="Debuchy R."/>
            <person name="Gladieux P."/>
            <person name="Hiltunen Thoren M."/>
            <person name="Johannesson H."/>
        </authorList>
    </citation>
    <scope>NUCLEOTIDE SEQUENCE</scope>
    <source>
        <strain evidence="3">CBS 560.94</strain>
    </source>
</reference>
<proteinExistence type="predicted"/>
<feature type="region of interest" description="Disordered" evidence="1">
    <location>
        <begin position="1"/>
        <end position="43"/>
    </location>
</feature>
<keyword evidence="4" id="KW-1185">Reference proteome</keyword>